<dbReference type="InterPro" id="IPR006638">
    <property type="entry name" value="Elp3/MiaA/NifB-like_rSAM"/>
</dbReference>
<dbReference type="GO" id="GO:0046872">
    <property type="term" value="F:metal ion binding"/>
    <property type="evidence" value="ECO:0007669"/>
    <property type="project" value="UniProtKB-UniRule"/>
</dbReference>
<dbReference type="InterPro" id="IPR010723">
    <property type="entry name" value="HemN_C"/>
</dbReference>
<keyword evidence="3" id="KW-0411">Iron-sulfur</keyword>
<comment type="function">
    <text evidence="3">Probably acts as a heme chaperone, transferring heme to an unknown acceptor. Binds one molecule of heme per monomer, possibly covalently. Binds 1 [4Fe-4S] cluster. The cluster is coordinated with 3 cysteines and an exchangeable S-adenosyl-L-methionine.</text>
</comment>
<dbReference type="GO" id="GO:0004109">
    <property type="term" value="F:coproporphyrinogen oxidase activity"/>
    <property type="evidence" value="ECO:0007669"/>
    <property type="project" value="InterPro"/>
</dbReference>
<keyword evidence="3" id="KW-0479">Metal-binding</keyword>
<comment type="caution">
    <text evidence="5">The sequence shown here is derived from an EMBL/GenBank/DDBJ whole genome shotgun (WGS) entry which is preliminary data.</text>
</comment>
<keyword evidence="3" id="KW-0408">Iron</keyword>
<evidence type="ECO:0000256" key="2">
    <source>
        <dbReference type="ARBA" id="ARBA00017228"/>
    </source>
</evidence>
<reference evidence="5" key="2">
    <citation type="submission" date="2020-09" db="EMBL/GenBank/DDBJ databases">
        <authorList>
            <person name="Sun Q."/>
            <person name="Ohkuma M."/>
        </authorList>
    </citation>
    <scope>NUCLEOTIDE SEQUENCE</scope>
    <source>
        <strain evidence="5">JCM 17251</strain>
    </source>
</reference>
<feature type="domain" description="Radical SAM core" evidence="4">
    <location>
        <begin position="1"/>
        <end position="159"/>
    </location>
</feature>
<dbReference type="GO" id="GO:0006779">
    <property type="term" value="P:porphyrin-containing compound biosynthetic process"/>
    <property type="evidence" value="ECO:0007669"/>
    <property type="project" value="InterPro"/>
</dbReference>
<dbReference type="InterPro" id="IPR034505">
    <property type="entry name" value="Coproporphyrinogen-III_oxidase"/>
</dbReference>
<dbReference type="EMBL" id="BMOS01000007">
    <property type="protein sequence ID" value="GGN54678.1"/>
    <property type="molecule type" value="Genomic_DNA"/>
</dbReference>
<evidence type="ECO:0000259" key="4">
    <source>
        <dbReference type="PROSITE" id="PS51918"/>
    </source>
</evidence>
<dbReference type="PANTHER" id="PTHR13932:SF5">
    <property type="entry name" value="RADICAL S-ADENOSYL METHIONINE DOMAIN-CONTAINING PROTEIN 1, MITOCHONDRIAL"/>
    <property type="match status" value="1"/>
</dbReference>
<dbReference type="InterPro" id="IPR058240">
    <property type="entry name" value="rSAM_sf"/>
</dbReference>
<gene>
    <name evidence="5" type="ORF">GCM10007971_12650</name>
</gene>
<name>A0A918D0G7_9BACI</name>
<dbReference type="Gene3D" id="3.80.30.20">
    <property type="entry name" value="tm_1862 like domain"/>
    <property type="match status" value="1"/>
</dbReference>
<accession>A0A918D0G7</accession>
<organism evidence="5 6">
    <name type="scientific">Oceanobacillus indicireducens</name>
    <dbReference type="NCBI Taxonomy" id="1004261"/>
    <lineage>
        <taxon>Bacteria</taxon>
        <taxon>Bacillati</taxon>
        <taxon>Bacillota</taxon>
        <taxon>Bacilli</taxon>
        <taxon>Bacillales</taxon>
        <taxon>Bacillaceae</taxon>
        <taxon>Oceanobacillus</taxon>
    </lineage>
</organism>
<keyword evidence="3" id="KW-0143">Chaperone</keyword>
<dbReference type="SMART" id="SM00729">
    <property type="entry name" value="Elp3"/>
    <property type="match status" value="1"/>
</dbReference>
<evidence type="ECO:0000256" key="3">
    <source>
        <dbReference type="RuleBase" id="RU364116"/>
    </source>
</evidence>
<dbReference type="PANTHER" id="PTHR13932">
    <property type="entry name" value="COPROPORPHYRINIGEN III OXIDASE"/>
    <property type="match status" value="1"/>
</dbReference>
<dbReference type="Pfam" id="PF06969">
    <property type="entry name" value="HemN_C"/>
    <property type="match status" value="1"/>
</dbReference>
<keyword evidence="3" id="KW-0963">Cytoplasm</keyword>
<evidence type="ECO:0000256" key="1">
    <source>
        <dbReference type="ARBA" id="ARBA00006100"/>
    </source>
</evidence>
<dbReference type="InterPro" id="IPR023404">
    <property type="entry name" value="rSAM_horseshoe"/>
</dbReference>
<keyword evidence="3" id="KW-0949">S-adenosyl-L-methionine</keyword>
<sequence length="324" mass="37576">MFETLHRKFDIAGLEEFTIELNPGDIDEEKADILKAYGINRISFGVQVMDDDMLAQLGRVHRVKDVYQTVNILSKKEFTNISLDLIYALPNQSVEQFQQSLKEALQFKLPHYSTYALQIEPQTVFYKRHKKGLLHRPREEDEVTMYQILKESMAANGVKQYEISNFAKPGFESKHNLTYWNNEYYYGFGAGASGYVPGKRIANLRPLPIYIEKAGSGEKPILEIDKIGVREEIEEELMLGLRKNAGYDERIFQHKFGLSLKDFYSDQLNKLIRQGLLTVKQGVWKLTNEGMLLANLVFEEFILDDHELEEKMRRAKIIDKNLPI</sequence>
<keyword evidence="3" id="KW-0349">Heme</keyword>
<keyword evidence="3" id="KW-0004">4Fe-4S</keyword>
<proteinExistence type="inferred from homology"/>
<protein>
    <recommendedName>
        <fullName evidence="2 3">Heme chaperone HemW</fullName>
    </recommendedName>
</protein>
<dbReference type="Pfam" id="PF04055">
    <property type="entry name" value="Radical_SAM"/>
    <property type="match status" value="1"/>
</dbReference>
<dbReference type="InterPro" id="IPR007197">
    <property type="entry name" value="rSAM"/>
</dbReference>
<dbReference type="PROSITE" id="PS51918">
    <property type="entry name" value="RADICAL_SAM"/>
    <property type="match status" value="1"/>
</dbReference>
<dbReference type="Proteomes" id="UP000624041">
    <property type="component" value="Unassembled WGS sequence"/>
</dbReference>
<dbReference type="NCBIfam" id="TIGR00539">
    <property type="entry name" value="hemN_rel"/>
    <property type="match status" value="1"/>
</dbReference>
<dbReference type="SUPFAM" id="SSF102114">
    <property type="entry name" value="Radical SAM enzymes"/>
    <property type="match status" value="1"/>
</dbReference>
<keyword evidence="6" id="KW-1185">Reference proteome</keyword>
<reference evidence="5" key="1">
    <citation type="journal article" date="2014" name="Int. J. Syst. Evol. Microbiol.">
        <title>Complete genome sequence of Corynebacterium casei LMG S-19264T (=DSM 44701T), isolated from a smear-ripened cheese.</title>
        <authorList>
            <consortium name="US DOE Joint Genome Institute (JGI-PGF)"/>
            <person name="Walter F."/>
            <person name="Albersmeier A."/>
            <person name="Kalinowski J."/>
            <person name="Ruckert C."/>
        </authorList>
    </citation>
    <scope>NUCLEOTIDE SEQUENCE</scope>
    <source>
        <strain evidence="5">JCM 17251</strain>
    </source>
</reference>
<comment type="subcellular location">
    <subcellularLocation>
        <location evidence="3">Cytoplasm</location>
    </subcellularLocation>
</comment>
<comment type="similarity">
    <text evidence="1">Belongs to the anaerobic coproporphyrinogen-III oxidase family. HemW subfamily.</text>
</comment>
<dbReference type="AlphaFoldDB" id="A0A918D0G7"/>
<evidence type="ECO:0000313" key="6">
    <source>
        <dbReference type="Proteomes" id="UP000624041"/>
    </source>
</evidence>
<dbReference type="GO" id="GO:0051539">
    <property type="term" value="F:4 iron, 4 sulfur cluster binding"/>
    <property type="evidence" value="ECO:0007669"/>
    <property type="project" value="UniProtKB-UniRule"/>
</dbReference>
<dbReference type="GO" id="GO:0005737">
    <property type="term" value="C:cytoplasm"/>
    <property type="evidence" value="ECO:0007669"/>
    <property type="project" value="UniProtKB-SubCell"/>
</dbReference>
<evidence type="ECO:0000313" key="5">
    <source>
        <dbReference type="EMBL" id="GGN54678.1"/>
    </source>
</evidence>
<dbReference type="InterPro" id="IPR004559">
    <property type="entry name" value="HemW-like"/>
</dbReference>